<evidence type="ECO:0000259" key="2">
    <source>
        <dbReference type="SMART" id="SM00635"/>
    </source>
</evidence>
<dbReference type="HOGENOM" id="CLU_504037_0_0_10"/>
<organism evidence="3 4">
    <name type="scientific">Bacteroides stercoris CC31F</name>
    <dbReference type="NCBI Taxonomy" id="1073351"/>
    <lineage>
        <taxon>Bacteria</taxon>
        <taxon>Pseudomonadati</taxon>
        <taxon>Bacteroidota</taxon>
        <taxon>Bacteroidia</taxon>
        <taxon>Bacteroidales</taxon>
        <taxon>Bacteroidaceae</taxon>
        <taxon>Bacteroides</taxon>
    </lineage>
</organism>
<evidence type="ECO:0000256" key="1">
    <source>
        <dbReference type="SAM" id="SignalP"/>
    </source>
</evidence>
<comment type="caution">
    <text evidence="3">The sequence shown here is derived from an EMBL/GenBank/DDBJ whole genome shotgun (WGS) entry which is preliminary data.</text>
</comment>
<evidence type="ECO:0000313" key="3">
    <source>
        <dbReference type="EMBL" id="EPH20111.1"/>
    </source>
</evidence>
<dbReference type="RefSeq" id="WP_016662032.1">
    <property type="nucleotide sequence ID" value="NZ_KE340312.1"/>
</dbReference>
<evidence type="ECO:0000313" key="4">
    <source>
        <dbReference type="Proteomes" id="UP000014614"/>
    </source>
</evidence>
<dbReference type="SUPFAM" id="SSF52058">
    <property type="entry name" value="L domain-like"/>
    <property type="match status" value="1"/>
</dbReference>
<dbReference type="Pfam" id="PF02368">
    <property type="entry name" value="Big_2"/>
    <property type="match status" value="2"/>
</dbReference>
<dbReference type="Proteomes" id="UP000014614">
    <property type="component" value="Unassembled WGS sequence"/>
</dbReference>
<protein>
    <recommendedName>
        <fullName evidence="2">BIG2 domain-containing protein</fullName>
    </recommendedName>
</protein>
<dbReference type="Pfam" id="PF13306">
    <property type="entry name" value="LRR_5"/>
    <property type="match status" value="2"/>
</dbReference>
<proteinExistence type="predicted"/>
<keyword evidence="1" id="KW-0732">Signal</keyword>
<dbReference type="InterPro" id="IPR008964">
    <property type="entry name" value="Invasin/intimin_cell_adhesion"/>
</dbReference>
<dbReference type="SUPFAM" id="SSF49373">
    <property type="entry name" value="Invasin/intimin cell-adhesion fragments"/>
    <property type="match status" value="2"/>
</dbReference>
<dbReference type="PANTHER" id="PTHR45661:SF3">
    <property type="entry name" value="IG-LIKE DOMAIN-CONTAINING PROTEIN"/>
    <property type="match status" value="1"/>
</dbReference>
<feature type="domain" description="BIG2" evidence="2">
    <location>
        <begin position="31"/>
        <end position="108"/>
    </location>
</feature>
<dbReference type="SMART" id="SM00635">
    <property type="entry name" value="BID_2"/>
    <property type="match status" value="2"/>
</dbReference>
<dbReference type="Gene3D" id="3.80.10.10">
    <property type="entry name" value="Ribonuclease Inhibitor"/>
    <property type="match status" value="1"/>
</dbReference>
<dbReference type="PATRIC" id="fig|1073351.3.peg.2063"/>
<gene>
    <name evidence="3" type="ORF">HMPREF1181_02064</name>
</gene>
<dbReference type="InterPro" id="IPR053139">
    <property type="entry name" value="Surface_bspA-like"/>
</dbReference>
<feature type="chain" id="PRO_5004514213" description="BIG2 domain-containing protein" evidence="1">
    <location>
        <begin position="20"/>
        <end position="539"/>
    </location>
</feature>
<dbReference type="OrthoDB" id="1054558at2"/>
<dbReference type="AlphaFoldDB" id="S3YCR4"/>
<reference evidence="3 4" key="1">
    <citation type="submission" date="2013-05" db="EMBL/GenBank/DDBJ databases">
        <title>The Genome Sequence of Bacteroides stercoris CC31F.</title>
        <authorList>
            <consortium name="The Broad Institute Genomics Platform"/>
            <person name="Earl A."/>
            <person name="Ward D."/>
            <person name="Feldgarden M."/>
            <person name="Gevers D."/>
            <person name="Oliphant K."/>
            <person name="Allen-Vercoe E."/>
            <person name="Walker B."/>
            <person name="Young S."/>
            <person name="Zeng Q."/>
            <person name="Gargeya S."/>
            <person name="Fitzgerald M."/>
            <person name="Haas B."/>
            <person name="Abouelleil A."/>
            <person name="Allen A.W."/>
            <person name="Alvarado L."/>
            <person name="Arachchi H.M."/>
            <person name="Berlin A.M."/>
            <person name="Chapman S.B."/>
            <person name="Gainer-Dewar J."/>
            <person name="Goldberg J."/>
            <person name="Griggs A."/>
            <person name="Gujja S."/>
            <person name="Hansen M."/>
            <person name="Howarth C."/>
            <person name="Imamovic A."/>
            <person name="Ireland A."/>
            <person name="Larimer J."/>
            <person name="McCowan C."/>
            <person name="Murphy C."/>
            <person name="Pearson M."/>
            <person name="Poon T.W."/>
            <person name="Priest M."/>
            <person name="Roberts A."/>
            <person name="Saif S."/>
            <person name="Shea T."/>
            <person name="Sisk P."/>
            <person name="Sykes S."/>
            <person name="Wortman J."/>
            <person name="Nusbaum C."/>
            <person name="Birren B."/>
        </authorList>
    </citation>
    <scope>NUCLEOTIDE SEQUENCE [LARGE SCALE GENOMIC DNA]</scope>
    <source>
        <strain evidence="3 4">CC31F</strain>
    </source>
</reference>
<name>S3YCR4_BACSE</name>
<dbReference type="InterPro" id="IPR032675">
    <property type="entry name" value="LRR_dom_sf"/>
</dbReference>
<dbReference type="Gene3D" id="2.60.40.1080">
    <property type="match status" value="2"/>
</dbReference>
<dbReference type="PROSITE" id="PS51257">
    <property type="entry name" value="PROKAR_LIPOPROTEIN"/>
    <property type="match status" value="1"/>
</dbReference>
<dbReference type="PANTHER" id="PTHR45661">
    <property type="entry name" value="SURFACE ANTIGEN"/>
    <property type="match status" value="1"/>
</dbReference>
<accession>S3YCR4</accession>
<sequence>MKAKMMYAFGLLSVFVLFACSDEENEPPIVAVESISISPSSISLERDKTYQLQAEVTPKEATEKKVLWSSSDTQVATVSENGLVTGVNKGTAVITVTAGGKSATCEVTVTWEVQSVMVSPATLTMTKVGETSQLTATVLPEGAGEVVWSSSNEAVITVSPEGLVTAVGEGSAIITATAGGKSATCEVAVEISYVTIDGNKATVQLDGATTEEMAKAVKEAAEAGVTEFVLYGDYTAIGYYSSNIFNGIETELIDFSKVTGWPVDEDGLAKLPDNLFYNYKNVDFSGIKEVILPNEIQSIGLRAFYSCKNLRRIEAPGIRKLANQVFQSCTQLAEVNMPELIEIGRSCFSSSALTKVNFPKVTTVGGFAFSMCRQLTEVSLPKVKTIGVIEPEGVTSRTDAKVFGDCSKLEKVYLPEVITLGDMAFNGCKALKEIELPEVTEIGLTALMNCSALVSARLPKATYFDRDVFTNCETLSRLYLLAEGGISVKSTTFGPADHVTKNIDLTLHPNKESEVKDPFVGEGKEWKGHNWKSISFAEN</sequence>
<feature type="signal peptide" evidence="1">
    <location>
        <begin position="1"/>
        <end position="19"/>
    </location>
</feature>
<feature type="domain" description="BIG2" evidence="2">
    <location>
        <begin position="112"/>
        <end position="188"/>
    </location>
</feature>
<dbReference type="InterPro" id="IPR003343">
    <property type="entry name" value="Big_2"/>
</dbReference>
<dbReference type="EMBL" id="ATFP01000026">
    <property type="protein sequence ID" value="EPH20111.1"/>
    <property type="molecule type" value="Genomic_DNA"/>
</dbReference>
<dbReference type="InterPro" id="IPR026906">
    <property type="entry name" value="LRR_5"/>
</dbReference>